<accession>A0A371J7M3</accession>
<sequence length="92" mass="10407">MLIILDNHSCIYLIIKAKISQFTRERRKTVLSSELRTANAKNISIFFSLNLTQAEKVKAYLIKGAKPLPGFKEYPNPQVGWGALCVRDSLPE</sequence>
<dbReference type="EMBL" id="NOKA02000078">
    <property type="protein sequence ID" value="RDY28667.1"/>
    <property type="molecule type" value="Genomic_DNA"/>
</dbReference>
<keyword evidence="2" id="KW-1185">Reference proteome</keyword>
<gene>
    <name evidence="1" type="ORF">CG710_019240</name>
</gene>
<reference evidence="1 2" key="1">
    <citation type="journal article" date="2017" name="Genome Announc.">
        <title>Draft Genome Sequence of a Sporulating and Motile Strain of Lachnotalea glycerini Isolated from Water in Quebec City, Canada.</title>
        <authorList>
            <person name="Maheux A.F."/>
            <person name="Boudreau D.K."/>
            <person name="Berube E."/>
            <person name="Boissinot M."/>
            <person name="Raymond F."/>
            <person name="Brodeur S."/>
            <person name="Corbeil J."/>
            <person name="Isabel S."/>
            <person name="Omar R.F."/>
            <person name="Bergeron M.G."/>
        </authorList>
    </citation>
    <scope>NUCLEOTIDE SEQUENCE [LARGE SCALE GENOMIC DNA]</scope>
    <source>
        <strain evidence="1 2">CCRI-19302</strain>
    </source>
</reference>
<dbReference type="InterPro" id="IPR036852">
    <property type="entry name" value="Peptidase_S8/S53_dom_sf"/>
</dbReference>
<proteinExistence type="predicted"/>
<comment type="caution">
    <text evidence="1">The sequence shown here is derived from an EMBL/GenBank/DDBJ whole genome shotgun (WGS) entry which is preliminary data.</text>
</comment>
<name>A0A371J7M3_9FIRM</name>
<evidence type="ECO:0000313" key="1">
    <source>
        <dbReference type="EMBL" id="RDY28667.1"/>
    </source>
</evidence>
<dbReference type="Gene3D" id="3.40.50.200">
    <property type="entry name" value="Peptidase S8/S53 domain"/>
    <property type="match status" value="1"/>
</dbReference>
<protein>
    <submittedName>
        <fullName evidence="1">Uncharacterized protein</fullName>
    </submittedName>
</protein>
<organism evidence="1 2">
    <name type="scientific">Lachnotalea glycerini</name>
    <dbReference type="NCBI Taxonomy" id="1763509"/>
    <lineage>
        <taxon>Bacteria</taxon>
        <taxon>Bacillati</taxon>
        <taxon>Bacillota</taxon>
        <taxon>Clostridia</taxon>
        <taxon>Lachnospirales</taxon>
        <taxon>Lachnospiraceae</taxon>
        <taxon>Lachnotalea</taxon>
    </lineage>
</organism>
<dbReference type="Proteomes" id="UP000216411">
    <property type="component" value="Unassembled WGS sequence"/>
</dbReference>
<dbReference type="GO" id="GO:0006508">
    <property type="term" value="P:proteolysis"/>
    <property type="evidence" value="ECO:0007669"/>
    <property type="project" value="InterPro"/>
</dbReference>
<evidence type="ECO:0000313" key="2">
    <source>
        <dbReference type="Proteomes" id="UP000216411"/>
    </source>
</evidence>
<dbReference type="AlphaFoldDB" id="A0A371J7M3"/>
<dbReference type="GO" id="GO:0004252">
    <property type="term" value="F:serine-type endopeptidase activity"/>
    <property type="evidence" value="ECO:0007669"/>
    <property type="project" value="InterPro"/>
</dbReference>